<feature type="compositionally biased region" description="Pro residues" evidence="1">
    <location>
        <begin position="287"/>
        <end position="299"/>
    </location>
</feature>
<feature type="region of interest" description="Disordered" evidence="1">
    <location>
        <begin position="162"/>
        <end position="230"/>
    </location>
</feature>
<feature type="compositionally biased region" description="Low complexity" evidence="1">
    <location>
        <begin position="357"/>
        <end position="369"/>
    </location>
</feature>
<dbReference type="PRINTS" id="PR01217">
    <property type="entry name" value="PRICHEXTENSN"/>
</dbReference>
<name>A0A835YKN1_9STRA</name>
<gene>
    <name evidence="2" type="ORF">JKP88DRAFT_265304</name>
</gene>
<feature type="compositionally biased region" description="Low complexity" evidence="1">
    <location>
        <begin position="458"/>
        <end position="472"/>
    </location>
</feature>
<feature type="region of interest" description="Disordered" evidence="1">
    <location>
        <begin position="22"/>
        <end position="49"/>
    </location>
</feature>
<protein>
    <submittedName>
        <fullName evidence="2">Uncharacterized protein</fullName>
    </submittedName>
</protein>
<feature type="region of interest" description="Disordered" evidence="1">
    <location>
        <begin position="251"/>
        <end position="493"/>
    </location>
</feature>
<proteinExistence type="predicted"/>
<dbReference type="AlphaFoldDB" id="A0A835YKN1"/>
<sequence length="493" mass="51791">MPRFAKIAAMVVHGMMQPAIAKPARGGRQGGQGGDSQTESDLDKGMDRHEQEFRQLKNNPFRNGLFCIRSVVQQDLKGVKDDIARDLAAMGDVQRLNLEKTFTLQPKRLWVWLLPLQQQKLMAFWFGSLSIMDSCGAHGMETSNIYTIHTASGYQSRRLRVLRSRGGDSSSSRLPLREDAPSRLSRSPLSDRYALSFSQRSPLSEPRRPAPPPLSSSPHPPLSPLPLARSSLLPSTSDCLSLPLPCSSGASRLLRRPPLPPPSPPLPSSRGPLPRSSRLDRCDAASPRPPPRLSPPSSQPPLSRLSSRLTAARGGRPPSPPLPRRCSPRLSPPPPPPFRSLLSARAGGAPLPPSPPAASLSLLSPRPGAGLPPSPPRRSPRRPSAAGGAAAAGPRSRLSLSAAAAAAAAAAPSAACSGGGRHSLLRLRRRGASASPRIAGGSRSRGGNLPPPPPPRPFASSPGKSAAASGPARNGPRRMGNGAGSGGHSRCCA</sequence>
<feature type="compositionally biased region" description="Low complexity" evidence="1">
    <location>
        <begin position="300"/>
        <end position="309"/>
    </location>
</feature>
<evidence type="ECO:0000313" key="3">
    <source>
        <dbReference type="Proteomes" id="UP000664859"/>
    </source>
</evidence>
<evidence type="ECO:0000313" key="2">
    <source>
        <dbReference type="EMBL" id="KAG5176865.1"/>
    </source>
</evidence>
<keyword evidence="3" id="KW-1185">Reference proteome</keyword>
<evidence type="ECO:0000256" key="1">
    <source>
        <dbReference type="SAM" id="MobiDB-lite"/>
    </source>
</evidence>
<feature type="compositionally biased region" description="Pro residues" evidence="1">
    <location>
        <begin position="209"/>
        <end position="224"/>
    </location>
</feature>
<feature type="compositionally biased region" description="Low complexity" evidence="1">
    <location>
        <begin position="432"/>
        <end position="448"/>
    </location>
</feature>
<feature type="compositionally biased region" description="Low complexity" evidence="1">
    <location>
        <begin position="339"/>
        <end position="349"/>
    </location>
</feature>
<dbReference type="Proteomes" id="UP000664859">
    <property type="component" value="Unassembled WGS sequence"/>
</dbReference>
<accession>A0A835YKN1</accession>
<dbReference type="EMBL" id="JAFCMP010000532">
    <property type="protein sequence ID" value="KAG5176865.1"/>
    <property type="molecule type" value="Genomic_DNA"/>
</dbReference>
<feature type="compositionally biased region" description="Low complexity" evidence="1">
    <location>
        <begin position="382"/>
        <end position="416"/>
    </location>
</feature>
<feature type="compositionally biased region" description="Pro residues" evidence="1">
    <location>
        <begin position="257"/>
        <end position="267"/>
    </location>
</feature>
<organism evidence="2 3">
    <name type="scientific">Tribonema minus</name>
    <dbReference type="NCBI Taxonomy" id="303371"/>
    <lineage>
        <taxon>Eukaryota</taxon>
        <taxon>Sar</taxon>
        <taxon>Stramenopiles</taxon>
        <taxon>Ochrophyta</taxon>
        <taxon>PX clade</taxon>
        <taxon>Xanthophyceae</taxon>
        <taxon>Tribonematales</taxon>
        <taxon>Tribonemataceae</taxon>
        <taxon>Tribonema</taxon>
    </lineage>
</organism>
<comment type="caution">
    <text evidence="2">The sequence shown here is derived from an EMBL/GenBank/DDBJ whole genome shotgun (WGS) entry which is preliminary data.</text>
</comment>
<reference evidence="2" key="1">
    <citation type="submission" date="2021-02" db="EMBL/GenBank/DDBJ databases">
        <title>First Annotated Genome of the Yellow-green Alga Tribonema minus.</title>
        <authorList>
            <person name="Mahan K.M."/>
        </authorList>
    </citation>
    <scope>NUCLEOTIDE SEQUENCE</scope>
    <source>
        <strain evidence="2">UTEX B ZZ1240</strain>
    </source>
</reference>